<evidence type="ECO:0000259" key="1">
    <source>
        <dbReference type="PROSITE" id="PS50888"/>
    </source>
</evidence>
<evidence type="ECO:0000313" key="3">
    <source>
        <dbReference type="Proteomes" id="UP000296049"/>
    </source>
</evidence>
<sequence length="194" mass="21087">MRVLSKAFSRLKTSLPWVPPDTKLSKLDVLLLATTYIAHLTRSLQDEEEAPGEGLGALRGDGYLHPVKRILVVSELGEQEKAVAGSTKIQQRKRGSSGNNRYCHLVQYRKLTGNLAGECRAVKINDSFSLQGIWLVSCGDPDPALFAMQQKNFGDELVSGSGNLQPRLCYAAIMQAGGCHMNCGATEVSVSYCT</sequence>
<dbReference type="GO" id="GO:0000981">
    <property type="term" value="F:DNA-binding transcription factor activity, RNA polymerase II-specific"/>
    <property type="evidence" value="ECO:0007669"/>
    <property type="project" value="TreeGrafter"/>
</dbReference>
<dbReference type="PROSITE" id="PS50888">
    <property type="entry name" value="BHLH"/>
    <property type="match status" value="1"/>
</dbReference>
<name>R0L7E2_ANAPL</name>
<accession>R0L7E2</accession>
<gene>
    <name evidence="2" type="ORF">Anapl_08285</name>
</gene>
<dbReference type="AlphaFoldDB" id="R0L7E2"/>
<dbReference type="GO" id="GO:0032502">
    <property type="term" value="P:developmental process"/>
    <property type="evidence" value="ECO:0007669"/>
    <property type="project" value="TreeGrafter"/>
</dbReference>
<proteinExistence type="predicted"/>
<organism evidence="2 3">
    <name type="scientific">Anas platyrhynchos</name>
    <name type="common">Mallard</name>
    <name type="synonym">Anas boschas</name>
    <dbReference type="NCBI Taxonomy" id="8839"/>
    <lineage>
        <taxon>Eukaryota</taxon>
        <taxon>Metazoa</taxon>
        <taxon>Chordata</taxon>
        <taxon>Craniata</taxon>
        <taxon>Vertebrata</taxon>
        <taxon>Euteleostomi</taxon>
        <taxon>Archelosauria</taxon>
        <taxon>Archosauria</taxon>
        <taxon>Dinosauria</taxon>
        <taxon>Saurischia</taxon>
        <taxon>Theropoda</taxon>
        <taxon>Coelurosauria</taxon>
        <taxon>Aves</taxon>
        <taxon>Neognathae</taxon>
        <taxon>Galloanserae</taxon>
        <taxon>Anseriformes</taxon>
        <taxon>Anatidae</taxon>
        <taxon>Anatinae</taxon>
        <taxon>Anas</taxon>
    </lineage>
</organism>
<dbReference type="EMBL" id="KB743076">
    <property type="protein sequence ID" value="EOB01529.1"/>
    <property type="molecule type" value="Genomic_DNA"/>
</dbReference>
<dbReference type="SMART" id="SM00353">
    <property type="entry name" value="HLH"/>
    <property type="match status" value="1"/>
</dbReference>
<dbReference type="Pfam" id="PF00010">
    <property type="entry name" value="HLH"/>
    <property type="match status" value="1"/>
</dbReference>
<dbReference type="GO" id="GO:0000977">
    <property type="term" value="F:RNA polymerase II transcription regulatory region sequence-specific DNA binding"/>
    <property type="evidence" value="ECO:0007669"/>
    <property type="project" value="TreeGrafter"/>
</dbReference>
<keyword evidence="3" id="KW-1185">Reference proteome</keyword>
<evidence type="ECO:0000313" key="2">
    <source>
        <dbReference type="EMBL" id="EOB01529.1"/>
    </source>
</evidence>
<dbReference type="PANTHER" id="PTHR23349">
    <property type="entry name" value="BASIC HELIX-LOOP-HELIX TRANSCRIPTION FACTOR, TWIST"/>
    <property type="match status" value="1"/>
</dbReference>
<dbReference type="InterPro" id="IPR036638">
    <property type="entry name" value="HLH_DNA-bd_sf"/>
</dbReference>
<dbReference type="PANTHER" id="PTHR23349:SF48">
    <property type="entry name" value="TRANSCRIPTION FACTOR 24"/>
    <property type="match status" value="1"/>
</dbReference>
<dbReference type="InterPro" id="IPR050283">
    <property type="entry name" value="E-box_TF_Regulators"/>
</dbReference>
<protein>
    <submittedName>
        <fullName evidence="2">Musculin</fullName>
    </submittedName>
</protein>
<feature type="domain" description="BHLH" evidence="1">
    <location>
        <begin position="1"/>
        <end position="40"/>
    </location>
</feature>
<dbReference type="SUPFAM" id="SSF47459">
    <property type="entry name" value="HLH, helix-loop-helix DNA-binding domain"/>
    <property type="match status" value="1"/>
</dbReference>
<dbReference type="InterPro" id="IPR011598">
    <property type="entry name" value="bHLH_dom"/>
</dbReference>
<dbReference type="Proteomes" id="UP000296049">
    <property type="component" value="Unassembled WGS sequence"/>
</dbReference>
<reference evidence="3" key="1">
    <citation type="journal article" date="2013" name="Nat. Genet.">
        <title>The duck genome and transcriptome provide insight into an avian influenza virus reservoir species.</title>
        <authorList>
            <person name="Huang Y."/>
            <person name="Li Y."/>
            <person name="Burt D.W."/>
            <person name="Chen H."/>
            <person name="Zhang Y."/>
            <person name="Qian W."/>
            <person name="Kim H."/>
            <person name="Gan S."/>
            <person name="Zhao Y."/>
            <person name="Li J."/>
            <person name="Yi K."/>
            <person name="Feng H."/>
            <person name="Zhu P."/>
            <person name="Li B."/>
            <person name="Liu Q."/>
            <person name="Fairley S."/>
            <person name="Magor K.E."/>
            <person name="Du Z."/>
            <person name="Hu X."/>
            <person name="Goodman L."/>
            <person name="Tafer H."/>
            <person name="Vignal A."/>
            <person name="Lee T."/>
            <person name="Kim K.W."/>
            <person name="Sheng Z."/>
            <person name="An Y."/>
            <person name="Searle S."/>
            <person name="Herrero J."/>
            <person name="Groenen M.A."/>
            <person name="Crooijmans R.P."/>
            <person name="Faraut T."/>
            <person name="Cai Q."/>
            <person name="Webster R.G."/>
            <person name="Aldridge J.R."/>
            <person name="Warren W.C."/>
            <person name="Bartschat S."/>
            <person name="Kehr S."/>
            <person name="Marz M."/>
            <person name="Stadler P.F."/>
            <person name="Smith J."/>
            <person name="Kraus R.H."/>
            <person name="Zhao Y."/>
            <person name="Ren L."/>
            <person name="Fei J."/>
            <person name="Morisson M."/>
            <person name="Kaiser P."/>
            <person name="Griffin D.K."/>
            <person name="Rao M."/>
            <person name="Pitel F."/>
            <person name="Wang J."/>
            <person name="Li N."/>
        </authorList>
    </citation>
    <scope>NUCLEOTIDE SEQUENCE [LARGE SCALE GENOMIC DNA]</scope>
</reference>
<dbReference type="GO" id="GO:0046983">
    <property type="term" value="F:protein dimerization activity"/>
    <property type="evidence" value="ECO:0007669"/>
    <property type="project" value="InterPro"/>
</dbReference>
<dbReference type="Gene3D" id="4.10.280.10">
    <property type="entry name" value="Helix-loop-helix DNA-binding domain"/>
    <property type="match status" value="1"/>
</dbReference>